<gene>
    <name evidence="3" type="ORF">ACFPN2_06850</name>
</gene>
<proteinExistence type="predicted"/>
<organism evidence="3 4">
    <name type="scientific">Steroidobacter flavus</name>
    <dbReference type="NCBI Taxonomy" id="1842136"/>
    <lineage>
        <taxon>Bacteria</taxon>
        <taxon>Pseudomonadati</taxon>
        <taxon>Pseudomonadota</taxon>
        <taxon>Gammaproteobacteria</taxon>
        <taxon>Steroidobacterales</taxon>
        <taxon>Steroidobacteraceae</taxon>
        <taxon>Steroidobacter</taxon>
    </lineage>
</organism>
<dbReference type="InterPro" id="IPR050266">
    <property type="entry name" value="AB_hydrolase_sf"/>
</dbReference>
<feature type="domain" description="AB hydrolase-1" evidence="2">
    <location>
        <begin position="79"/>
        <end position="291"/>
    </location>
</feature>
<name>A0ABV8SN57_9GAMM</name>
<dbReference type="GO" id="GO:0016787">
    <property type="term" value="F:hydrolase activity"/>
    <property type="evidence" value="ECO:0007669"/>
    <property type="project" value="UniProtKB-KW"/>
</dbReference>
<dbReference type="Pfam" id="PF12697">
    <property type="entry name" value="Abhydrolase_6"/>
    <property type="match status" value="1"/>
</dbReference>
<protein>
    <submittedName>
        <fullName evidence="3">Alpha/beta fold hydrolase</fullName>
    </submittedName>
</protein>
<evidence type="ECO:0000256" key="1">
    <source>
        <dbReference type="SAM" id="SignalP"/>
    </source>
</evidence>
<comment type="caution">
    <text evidence="3">The sequence shown here is derived from an EMBL/GenBank/DDBJ whole genome shotgun (WGS) entry which is preliminary data.</text>
</comment>
<dbReference type="InterPro" id="IPR000073">
    <property type="entry name" value="AB_hydrolase_1"/>
</dbReference>
<reference evidence="4" key="1">
    <citation type="journal article" date="2019" name="Int. J. Syst. Evol. Microbiol.">
        <title>The Global Catalogue of Microorganisms (GCM) 10K type strain sequencing project: providing services to taxonomists for standard genome sequencing and annotation.</title>
        <authorList>
            <consortium name="The Broad Institute Genomics Platform"/>
            <consortium name="The Broad Institute Genome Sequencing Center for Infectious Disease"/>
            <person name="Wu L."/>
            <person name="Ma J."/>
        </authorList>
    </citation>
    <scope>NUCLEOTIDE SEQUENCE [LARGE SCALE GENOMIC DNA]</scope>
    <source>
        <strain evidence="4">CGMCC 1.10759</strain>
    </source>
</reference>
<evidence type="ECO:0000259" key="2">
    <source>
        <dbReference type="Pfam" id="PF12697"/>
    </source>
</evidence>
<sequence length="307" mass="33297">MRWTMAILSLLVAPLAALANPSPSPASTPPVTATVGFRDAQVEGLTIRYYCQGAGRPTVIIEQGGGISLEAVFSWKQPVGWAALAPKIASQTRVCVYDRVGLGRSSKAERSRTSFDVATDLHALLGREKIAPPYVFAGQSLGGMNALAFANRYRDEVVGLVLIDSSHPQQLQRINAALPPRQPEESALMRGFRDGPDRTAMGGEWFDFAKNGEQFMDNMSIGSLPLIVLTATPQEPSDKNPLPREWQIAIEQVHQQLQRELVTVSTESKHIVATKAGHNIQLDEPQLVLDAITSLVVRAREAGAAAR</sequence>
<keyword evidence="1" id="KW-0732">Signal</keyword>
<dbReference type="Proteomes" id="UP001595904">
    <property type="component" value="Unassembled WGS sequence"/>
</dbReference>
<dbReference type="InterPro" id="IPR029058">
    <property type="entry name" value="AB_hydrolase_fold"/>
</dbReference>
<accession>A0ABV8SN57</accession>
<evidence type="ECO:0000313" key="4">
    <source>
        <dbReference type="Proteomes" id="UP001595904"/>
    </source>
</evidence>
<keyword evidence="3" id="KW-0378">Hydrolase</keyword>
<dbReference type="PANTHER" id="PTHR43798">
    <property type="entry name" value="MONOACYLGLYCEROL LIPASE"/>
    <property type="match status" value="1"/>
</dbReference>
<feature type="chain" id="PRO_5045102133" evidence="1">
    <location>
        <begin position="20"/>
        <end position="307"/>
    </location>
</feature>
<dbReference type="PANTHER" id="PTHR43798:SF28">
    <property type="entry name" value="AB HYDROLASE-1 DOMAIN-CONTAINING PROTEIN"/>
    <property type="match status" value="1"/>
</dbReference>
<keyword evidence="4" id="KW-1185">Reference proteome</keyword>
<dbReference type="Gene3D" id="3.40.50.1820">
    <property type="entry name" value="alpha/beta hydrolase"/>
    <property type="match status" value="1"/>
</dbReference>
<feature type="signal peptide" evidence="1">
    <location>
        <begin position="1"/>
        <end position="19"/>
    </location>
</feature>
<dbReference type="EMBL" id="JBHSDU010000003">
    <property type="protein sequence ID" value="MFC4308796.1"/>
    <property type="molecule type" value="Genomic_DNA"/>
</dbReference>
<dbReference type="RefSeq" id="WP_380595877.1">
    <property type="nucleotide sequence ID" value="NZ_JBHSDU010000003.1"/>
</dbReference>
<dbReference type="SUPFAM" id="SSF53474">
    <property type="entry name" value="alpha/beta-Hydrolases"/>
    <property type="match status" value="1"/>
</dbReference>
<evidence type="ECO:0000313" key="3">
    <source>
        <dbReference type="EMBL" id="MFC4308796.1"/>
    </source>
</evidence>